<dbReference type="AlphaFoldDB" id="A0AA34RD70"/>
<evidence type="ECO:0000256" key="7">
    <source>
        <dbReference type="HAMAP-Rule" id="MF_00607"/>
    </source>
</evidence>
<dbReference type="InterPro" id="IPR023165">
    <property type="entry name" value="rRNA_Ade_diMease-like_C"/>
</dbReference>
<dbReference type="SUPFAM" id="SSF53335">
    <property type="entry name" value="S-adenosyl-L-methionine-dependent methyltransferases"/>
    <property type="match status" value="1"/>
</dbReference>
<organism evidence="10 11">
    <name type="scientific">Chlamydia pecorum (strain ATCC VR-628 / DSM 29919 / E58)</name>
    <name type="common">Chlamydophila pecorum</name>
    <dbReference type="NCBI Taxonomy" id="331635"/>
    <lineage>
        <taxon>Bacteria</taxon>
        <taxon>Pseudomonadati</taxon>
        <taxon>Chlamydiota</taxon>
        <taxon>Chlamydiia</taxon>
        <taxon>Chlamydiales</taxon>
        <taxon>Chlamydiaceae</taxon>
        <taxon>Chlamydia/Chlamydophila group</taxon>
        <taxon>Chlamydia</taxon>
    </lineage>
</organism>
<feature type="binding site" evidence="7 8">
    <location>
        <position position="56"/>
    </location>
    <ligand>
        <name>S-adenosyl-L-methionine</name>
        <dbReference type="ChEBI" id="CHEBI:59789"/>
    </ligand>
</feature>
<evidence type="ECO:0000259" key="9">
    <source>
        <dbReference type="SMART" id="SM00650"/>
    </source>
</evidence>
<feature type="binding site" evidence="7 8">
    <location>
        <position position="29"/>
    </location>
    <ligand>
        <name>S-adenosyl-L-methionine</name>
        <dbReference type="ChEBI" id="CHEBI:59789"/>
    </ligand>
</feature>
<evidence type="ECO:0000256" key="6">
    <source>
        <dbReference type="ARBA" id="ARBA00022884"/>
    </source>
</evidence>
<proteinExistence type="inferred from homology"/>
<dbReference type="EMBL" id="CP002608">
    <property type="protein sequence ID" value="AEB41602.1"/>
    <property type="molecule type" value="Genomic_DNA"/>
</dbReference>
<dbReference type="GO" id="GO:0052908">
    <property type="term" value="F:16S rRNA (adenine(1518)-N(6)/adenine(1519)-N(6))-dimethyltransferase activity"/>
    <property type="evidence" value="ECO:0007669"/>
    <property type="project" value="UniProtKB-EC"/>
</dbReference>
<evidence type="ECO:0000313" key="11">
    <source>
        <dbReference type="Proteomes" id="UP000008305"/>
    </source>
</evidence>
<evidence type="ECO:0000256" key="5">
    <source>
        <dbReference type="ARBA" id="ARBA00022691"/>
    </source>
</evidence>
<evidence type="ECO:0000256" key="3">
    <source>
        <dbReference type="ARBA" id="ARBA00022603"/>
    </source>
</evidence>
<dbReference type="InterPro" id="IPR029063">
    <property type="entry name" value="SAM-dependent_MTases_sf"/>
</dbReference>
<dbReference type="Proteomes" id="UP000008305">
    <property type="component" value="Chromosome"/>
</dbReference>
<feature type="domain" description="Ribosomal RNA adenine methylase transferase N-terminal" evidence="9">
    <location>
        <begin position="36"/>
        <end position="207"/>
    </location>
</feature>
<dbReference type="PANTHER" id="PTHR11727">
    <property type="entry name" value="DIMETHYLADENOSINE TRANSFERASE"/>
    <property type="match status" value="1"/>
</dbReference>
<dbReference type="HAMAP" id="MF_00607">
    <property type="entry name" value="16SrRNA_methyltr_A"/>
    <property type="match status" value="1"/>
</dbReference>
<comment type="subcellular location">
    <subcellularLocation>
        <location evidence="7">Cytoplasm</location>
    </subcellularLocation>
</comment>
<evidence type="ECO:0000313" key="10">
    <source>
        <dbReference type="EMBL" id="AEB41602.1"/>
    </source>
</evidence>
<feature type="binding site" evidence="7 8">
    <location>
        <position position="77"/>
    </location>
    <ligand>
        <name>S-adenosyl-L-methionine</name>
        <dbReference type="ChEBI" id="CHEBI:59789"/>
    </ligand>
</feature>
<dbReference type="Gene3D" id="3.40.50.150">
    <property type="entry name" value="Vaccinia Virus protein VP39"/>
    <property type="match status" value="1"/>
</dbReference>
<reference evidence="10 11" key="1">
    <citation type="journal article" date="2011" name="J. Bacteriol.">
        <title>Genome sequence of the obligate intracellular animal pathogen Chlamydia pecorum E58.</title>
        <authorList>
            <person name="Mojica S."/>
            <person name="Huot Creasy H."/>
            <person name="Daugherty S."/>
            <person name="Read T.D."/>
            <person name="Kim T."/>
            <person name="Kaltenboeck B."/>
            <person name="Bavoil P."/>
            <person name="Myers G.S."/>
        </authorList>
    </citation>
    <scope>NUCLEOTIDE SEQUENCE [LARGE SCALE GENOMIC DNA]</scope>
    <source>
        <strain evidence="10 11">E58</strain>
    </source>
</reference>
<keyword evidence="4 7" id="KW-0808">Transferase</keyword>
<sequence>MVLSRSSPERLTRFLAEIRESPKKGLSQNFLIDGNIIRKILSESQVQEGEWVLEIGPGFGALTEGLVSSGAHVIALEKDPKFATTLSELPLSHLEITDARTYPLQKLSELGWEGKGRMIANLPYHITTPLLIKIFSEAPHMWKSVTVMVQDEVARRIIAQPGNKDYGSLTIFLQFFAHVRYAFKVRASCFYPQPQVHSAVVHMEVKEHFPLPETVFKDFFTLTRTAFQQRRKYLTNTLKDLFPKELLLSALQQLRISDKARPETLSLEDYLALFKLLSFS</sequence>
<name>A0AA34RD70_CHLPE</name>
<dbReference type="EC" id="2.1.1.182" evidence="7"/>
<dbReference type="InterPro" id="IPR011530">
    <property type="entry name" value="rRNA_adenine_dimethylase"/>
</dbReference>
<gene>
    <name evidence="7 10" type="primary">ksgA</name>
    <name evidence="7" type="synonym">rsmA</name>
    <name evidence="10" type="ordered locus">G5S_0645</name>
</gene>
<dbReference type="InterPro" id="IPR020598">
    <property type="entry name" value="rRNA_Ade_methylase_Trfase_N"/>
</dbReference>
<evidence type="ECO:0000256" key="4">
    <source>
        <dbReference type="ARBA" id="ARBA00022679"/>
    </source>
</evidence>
<dbReference type="GO" id="GO:0003723">
    <property type="term" value="F:RNA binding"/>
    <property type="evidence" value="ECO:0007669"/>
    <property type="project" value="UniProtKB-UniRule"/>
</dbReference>
<dbReference type="SMART" id="SM00650">
    <property type="entry name" value="rADc"/>
    <property type="match status" value="1"/>
</dbReference>
<dbReference type="PROSITE" id="PS51689">
    <property type="entry name" value="SAM_RNA_A_N6_MT"/>
    <property type="match status" value="1"/>
</dbReference>
<feature type="binding site" evidence="7 8">
    <location>
        <position position="31"/>
    </location>
    <ligand>
        <name>S-adenosyl-L-methionine</name>
        <dbReference type="ChEBI" id="CHEBI:59789"/>
    </ligand>
</feature>
<keyword evidence="6 7" id="KW-0694">RNA-binding</keyword>
<comment type="function">
    <text evidence="7">Specifically dimethylates two adjacent adenosines (A1518 and A1519) in the loop of a conserved hairpin near the 3'-end of 16S rRNA in the 30S particle. May play a critical role in biogenesis of 30S subunits.</text>
</comment>
<comment type="catalytic activity">
    <reaction evidence="7">
        <text>adenosine(1518)/adenosine(1519) in 16S rRNA + 4 S-adenosyl-L-methionine = N(6)-dimethyladenosine(1518)/N(6)-dimethyladenosine(1519) in 16S rRNA + 4 S-adenosyl-L-homocysteine + 4 H(+)</text>
        <dbReference type="Rhea" id="RHEA:19609"/>
        <dbReference type="Rhea" id="RHEA-COMP:10232"/>
        <dbReference type="Rhea" id="RHEA-COMP:10233"/>
        <dbReference type="ChEBI" id="CHEBI:15378"/>
        <dbReference type="ChEBI" id="CHEBI:57856"/>
        <dbReference type="ChEBI" id="CHEBI:59789"/>
        <dbReference type="ChEBI" id="CHEBI:74411"/>
        <dbReference type="ChEBI" id="CHEBI:74493"/>
        <dbReference type="EC" id="2.1.1.182"/>
    </reaction>
</comment>
<protein>
    <recommendedName>
        <fullName evidence="7">Ribosomal RNA small subunit methyltransferase A</fullName>
        <ecNumber evidence="7">2.1.1.182</ecNumber>
    </recommendedName>
    <alternativeName>
        <fullName evidence="7">16S rRNA (adenine(1518)-N(6)/adenine(1519)-N(6))-dimethyltransferase</fullName>
    </alternativeName>
    <alternativeName>
        <fullName evidence="7">16S rRNA dimethyladenosine transferase</fullName>
    </alternativeName>
    <alternativeName>
        <fullName evidence="7">16S rRNA dimethylase</fullName>
    </alternativeName>
    <alternativeName>
        <fullName evidence="7">S-adenosylmethionine-6-N', N'-adenosyl(rRNA) dimethyltransferase</fullName>
    </alternativeName>
</protein>
<evidence type="ECO:0000256" key="1">
    <source>
        <dbReference type="ARBA" id="ARBA00022490"/>
    </source>
</evidence>
<keyword evidence="5 7" id="KW-0949">S-adenosyl-L-methionine</keyword>
<keyword evidence="1 7" id="KW-0963">Cytoplasm</keyword>
<feature type="binding site" evidence="7 8">
    <location>
        <position position="121"/>
    </location>
    <ligand>
        <name>S-adenosyl-L-methionine</name>
        <dbReference type="ChEBI" id="CHEBI:59789"/>
    </ligand>
</feature>
<keyword evidence="3 7" id="KW-0489">Methyltransferase</keyword>
<dbReference type="InterPro" id="IPR001737">
    <property type="entry name" value="KsgA/Erm"/>
</dbReference>
<evidence type="ECO:0000256" key="8">
    <source>
        <dbReference type="PROSITE-ProRule" id="PRU01026"/>
    </source>
</evidence>
<dbReference type="PROSITE" id="PS01131">
    <property type="entry name" value="RRNA_A_DIMETH"/>
    <property type="match status" value="1"/>
</dbReference>
<dbReference type="NCBIfam" id="TIGR00755">
    <property type="entry name" value="ksgA"/>
    <property type="match status" value="1"/>
</dbReference>
<dbReference type="KEGG" id="cpm:G5S_0645"/>
<comment type="similarity">
    <text evidence="7">Belongs to the class I-like SAM-binding methyltransferase superfamily. rRNA adenine N(6)-methyltransferase family. RsmA subfamily.</text>
</comment>
<accession>A0AA34RD70</accession>
<dbReference type="PANTHER" id="PTHR11727:SF7">
    <property type="entry name" value="DIMETHYLADENOSINE TRANSFERASE-RELATED"/>
    <property type="match status" value="1"/>
</dbReference>
<keyword evidence="11" id="KW-1185">Reference proteome</keyword>
<dbReference type="GO" id="GO:0005829">
    <property type="term" value="C:cytosol"/>
    <property type="evidence" value="ECO:0007669"/>
    <property type="project" value="TreeGrafter"/>
</dbReference>
<feature type="binding site" evidence="7 8">
    <location>
        <position position="98"/>
    </location>
    <ligand>
        <name>S-adenosyl-L-methionine</name>
        <dbReference type="ChEBI" id="CHEBI:59789"/>
    </ligand>
</feature>
<keyword evidence="2 7" id="KW-0698">rRNA processing</keyword>
<dbReference type="Pfam" id="PF00398">
    <property type="entry name" value="RrnaAD"/>
    <property type="match status" value="1"/>
</dbReference>
<evidence type="ECO:0000256" key="2">
    <source>
        <dbReference type="ARBA" id="ARBA00022552"/>
    </source>
</evidence>
<dbReference type="Gene3D" id="1.10.8.100">
    <property type="entry name" value="Ribosomal RNA adenine dimethylase-like, domain 2"/>
    <property type="match status" value="1"/>
</dbReference>
<dbReference type="InterPro" id="IPR020596">
    <property type="entry name" value="rRNA_Ade_Mease_Trfase_CS"/>
</dbReference>